<dbReference type="RefSeq" id="WP_125221458.1">
    <property type="nucleotide sequence ID" value="NZ_QUSX01000001.1"/>
</dbReference>
<dbReference type="PANTHER" id="PTHR43108:SF6">
    <property type="entry name" value="N-SULPHOGLUCOSAMINE SULPHOHYDROLASE"/>
    <property type="match status" value="1"/>
</dbReference>
<dbReference type="AlphaFoldDB" id="A0A3R8R474"/>
<dbReference type="SUPFAM" id="SSF53649">
    <property type="entry name" value="Alkaline phosphatase-like"/>
    <property type="match status" value="1"/>
</dbReference>
<dbReference type="Gene3D" id="3.40.720.10">
    <property type="entry name" value="Alkaline Phosphatase, subunit A"/>
    <property type="match status" value="1"/>
</dbReference>
<dbReference type="PROSITE" id="PS51257">
    <property type="entry name" value="PROKAR_LIPOPROTEIN"/>
    <property type="match status" value="1"/>
</dbReference>
<dbReference type="PANTHER" id="PTHR43108">
    <property type="entry name" value="N-ACETYLGLUCOSAMINE-6-SULFATASE FAMILY MEMBER"/>
    <property type="match status" value="1"/>
</dbReference>
<sequence>MPEKLNFRNLCYAATALCTFLLSFSCKKGPNPTKDQKPNIIFLLTDDQRWDALGASGNHIIQTPNIDALAQDGVHMENAYVTTSICAVSRASILSGQYSLMHGIQDFNTSFSQEALNQTYPLLLKQNGYKIGFIGKYGVGNPKDQPKESFDFWAVEEKHQPNYENKDEKGNYLHHTQMVANHINSFLNSTKGEEPFCLSVSFKAPHAEDGDPRQFIPDPKFDSLYNDITIKKPETAQSKYWESFPDFFRTEKNIARIRWKLRFETEEKYQESVKNYYRLISGVDKVVGDLRAKLEQMGIADNTIVIFTSDNGMYLGEHGLAGKWYGHQESIRIPMIFYDPRNNMDILRKHIKDIVLNIDIAPTILGFAGVQVPKQMQGLDLTSDNFDSSERSTFFYEHSVFQSPELPNVEGVVSKGFSYMNFTEHNYETLYDLKLDPFETKNLIEDPNYKTILTEQRRIYTRLKDEAKQTTLDYERK</sequence>
<dbReference type="CDD" id="cd16031">
    <property type="entry name" value="G6S_like"/>
    <property type="match status" value="1"/>
</dbReference>
<accession>A0A3R8R474</accession>
<gene>
    <name evidence="2" type="ORF">DZC72_03310</name>
</gene>
<dbReference type="Proteomes" id="UP000286990">
    <property type="component" value="Unassembled WGS sequence"/>
</dbReference>
<keyword evidence="3" id="KW-1185">Reference proteome</keyword>
<evidence type="ECO:0000313" key="2">
    <source>
        <dbReference type="EMBL" id="RRQ49638.1"/>
    </source>
</evidence>
<dbReference type="OrthoDB" id="9789742at2"/>
<dbReference type="InterPro" id="IPR017850">
    <property type="entry name" value="Alkaline_phosphatase_core_sf"/>
</dbReference>
<reference evidence="3" key="2">
    <citation type="submission" date="2018-12" db="EMBL/GenBank/DDBJ databases">
        <title>Maribacter lutimaris sp. nov., isolated from marine sediment.</title>
        <authorList>
            <person name="Kim K.K."/>
        </authorList>
    </citation>
    <scope>NUCLEOTIDE SEQUENCE [LARGE SCALE GENOMIC DNA]</scope>
    <source>
        <strain evidence="3">PoM-212</strain>
    </source>
</reference>
<name>A0A3R8R474_9FLAO</name>
<evidence type="ECO:0000259" key="1">
    <source>
        <dbReference type="Pfam" id="PF00884"/>
    </source>
</evidence>
<dbReference type="InterPro" id="IPR000917">
    <property type="entry name" value="Sulfatase_N"/>
</dbReference>
<dbReference type="EMBL" id="QUSX01000001">
    <property type="protein sequence ID" value="RRQ49638.1"/>
    <property type="molecule type" value="Genomic_DNA"/>
</dbReference>
<protein>
    <submittedName>
        <fullName evidence="2">DUF4976 domain-containing protein</fullName>
    </submittedName>
</protein>
<evidence type="ECO:0000313" key="3">
    <source>
        <dbReference type="Proteomes" id="UP000286990"/>
    </source>
</evidence>
<feature type="domain" description="Sulfatase N-terminal" evidence="1">
    <location>
        <begin position="38"/>
        <end position="370"/>
    </location>
</feature>
<reference evidence="3" key="1">
    <citation type="submission" date="2018-08" db="EMBL/GenBank/DDBJ databases">
        <authorList>
            <person name="Khan S.A."/>
            <person name="J S.E."/>
        </authorList>
    </citation>
    <scope>NUCLEOTIDE SEQUENCE [LARGE SCALE GENOMIC DNA]</scope>
    <source>
        <strain evidence="3">PoM-212</strain>
    </source>
</reference>
<organism evidence="2 3">
    <name type="scientific">Maribacter algicola</name>
    <dbReference type="NCBI Taxonomy" id="2498892"/>
    <lineage>
        <taxon>Bacteria</taxon>
        <taxon>Pseudomonadati</taxon>
        <taxon>Bacteroidota</taxon>
        <taxon>Flavobacteriia</taxon>
        <taxon>Flavobacteriales</taxon>
        <taxon>Flavobacteriaceae</taxon>
        <taxon>Maribacter</taxon>
    </lineage>
</organism>
<dbReference type="Pfam" id="PF00884">
    <property type="entry name" value="Sulfatase"/>
    <property type="match status" value="1"/>
</dbReference>
<comment type="caution">
    <text evidence="2">The sequence shown here is derived from an EMBL/GenBank/DDBJ whole genome shotgun (WGS) entry which is preliminary data.</text>
</comment>
<proteinExistence type="predicted"/>